<feature type="region of interest" description="Disordered" evidence="1">
    <location>
        <begin position="19"/>
        <end position="38"/>
    </location>
</feature>
<evidence type="ECO:0000313" key="5">
    <source>
        <dbReference type="Proteomes" id="UP000738402"/>
    </source>
</evidence>
<dbReference type="Proteomes" id="UP000697297">
    <property type="component" value="Unassembled WGS sequence"/>
</dbReference>
<evidence type="ECO:0000313" key="4">
    <source>
        <dbReference type="Proteomes" id="UP000697297"/>
    </source>
</evidence>
<dbReference type="EMBL" id="JAHLUH010000001">
    <property type="protein sequence ID" value="KAG7730690.1"/>
    <property type="molecule type" value="Genomic_DNA"/>
</dbReference>
<evidence type="ECO:0000313" key="2">
    <source>
        <dbReference type="EMBL" id="KAG7730690.1"/>
    </source>
</evidence>
<dbReference type="EMBL" id="JAHLUN010000001">
    <property type="protein sequence ID" value="KAG7769201.1"/>
    <property type="molecule type" value="Genomic_DNA"/>
</dbReference>
<feature type="compositionally biased region" description="Basic and acidic residues" evidence="1">
    <location>
        <begin position="61"/>
        <end position="70"/>
    </location>
</feature>
<reference evidence="2 4" key="1">
    <citation type="journal article" date="2021" name="G3 (Bethesda)">
        <title>Genomic diversity, chromosomal rearrangements, and interspecies hybridization in the ogataea polymorpha species complex.</title>
        <authorList>
            <person name="Hanson S.J."/>
            <person name="Cinneide E.O."/>
            <person name="Salzberg L.I."/>
            <person name="Wolfe K.H."/>
            <person name="McGowan J."/>
            <person name="Fitzpatrick D.A."/>
            <person name="Matlin K."/>
        </authorList>
    </citation>
    <scope>NUCLEOTIDE SEQUENCE</scope>
    <source>
        <strain evidence="3">81-436-3</strain>
        <strain evidence="2">83-405-1</strain>
    </source>
</reference>
<evidence type="ECO:0000256" key="1">
    <source>
        <dbReference type="SAM" id="MobiDB-lite"/>
    </source>
</evidence>
<organism evidence="2 5">
    <name type="scientific">Ogataea haglerorum</name>
    <dbReference type="NCBI Taxonomy" id="1937702"/>
    <lineage>
        <taxon>Eukaryota</taxon>
        <taxon>Fungi</taxon>
        <taxon>Dikarya</taxon>
        <taxon>Ascomycota</taxon>
        <taxon>Saccharomycotina</taxon>
        <taxon>Pichiomycetes</taxon>
        <taxon>Pichiales</taxon>
        <taxon>Pichiaceae</taxon>
        <taxon>Ogataea</taxon>
    </lineage>
</organism>
<feature type="region of interest" description="Disordered" evidence="1">
    <location>
        <begin position="55"/>
        <end position="80"/>
    </location>
</feature>
<accession>A0AAN6DAF7</accession>
<protein>
    <submittedName>
        <fullName evidence="2">Uncharacterized protein</fullName>
    </submittedName>
</protein>
<evidence type="ECO:0000313" key="3">
    <source>
        <dbReference type="EMBL" id="KAG7769201.1"/>
    </source>
</evidence>
<sequence>MEAVELMKSVNSSLNESQDVKMEDFLPPSTGPTQNKYLDLSNSVSAPFVIEGVSPCSPEFGGEKRGRSDSDVSEVSMKML</sequence>
<keyword evidence="4" id="KW-1185">Reference proteome</keyword>
<gene>
    <name evidence="2" type="ORF">KL933_000485</name>
    <name evidence="3" type="ORF">KL946_000484</name>
</gene>
<dbReference type="AlphaFoldDB" id="A0AAN6DAF7"/>
<proteinExistence type="predicted"/>
<dbReference type="Proteomes" id="UP000738402">
    <property type="component" value="Unassembled WGS sequence"/>
</dbReference>
<comment type="caution">
    <text evidence="2">The sequence shown here is derived from an EMBL/GenBank/DDBJ whole genome shotgun (WGS) entry which is preliminary data.</text>
</comment>
<name>A0AAN6DAF7_9ASCO</name>